<accession>A0A5B7I561</accession>
<gene>
    <name evidence="1" type="ORF">E2C01_071726</name>
</gene>
<evidence type="ECO:0000313" key="2">
    <source>
        <dbReference type="Proteomes" id="UP000324222"/>
    </source>
</evidence>
<dbReference type="AlphaFoldDB" id="A0A5B7I561"/>
<name>A0A5B7I561_PORTR</name>
<evidence type="ECO:0000313" key="1">
    <source>
        <dbReference type="EMBL" id="MPC77275.1"/>
    </source>
</evidence>
<comment type="caution">
    <text evidence="1">The sequence shown here is derived from an EMBL/GenBank/DDBJ whole genome shotgun (WGS) entry which is preliminary data.</text>
</comment>
<keyword evidence="2" id="KW-1185">Reference proteome</keyword>
<protein>
    <submittedName>
        <fullName evidence="1">Uncharacterized protein</fullName>
    </submittedName>
</protein>
<organism evidence="1 2">
    <name type="scientific">Portunus trituberculatus</name>
    <name type="common">Swimming crab</name>
    <name type="synonym">Neptunus trituberculatus</name>
    <dbReference type="NCBI Taxonomy" id="210409"/>
    <lineage>
        <taxon>Eukaryota</taxon>
        <taxon>Metazoa</taxon>
        <taxon>Ecdysozoa</taxon>
        <taxon>Arthropoda</taxon>
        <taxon>Crustacea</taxon>
        <taxon>Multicrustacea</taxon>
        <taxon>Malacostraca</taxon>
        <taxon>Eumalacostraca</taxon>
        <taxon>Eucarida</taxon>
        <taxon>Decapoda</taxon>
        <taxon>Pleocyemata</taxon>
        <taxon>Brachyura</taxon>
        <taxon>Eubrachyura</taxon>
        <taxon>Portunoidea</taxon>
        <taxon>Portunidae</taxon>
        <taxon>Portuninae</taxon>
        <taxon>Portunus</taxon>
    </lineage>
</organism>
<sequence>MHGDEVVGVMERRTQEGKELPSGAILHSYLKLQGRAAPYRQGSPHFHMVCCLKWCGREFPALAAV</sequence>
<reference evidence="1 2" key="1">
    <citation type="submission" date="2019-05" db="EMBL/GenBank/DDBJ databases">
        <title>Another draft genome of Portunus trituberculatus and its Hox gene families provides insights of decapod evolution.</title>
        <authorList>
            <person name="Jeong J.-H."/>
            <person name="Song I."/>
            <person name="Kim S."/>
            <person name="Choi T."/>
            <person name="Kim D."/>
            <person name="Ryu S."/>
            <person name="Kim W."/>
        </authorList>
    </citation>
    <scope>NUCLEOTIDE SEQUENCE [LARGE SCALE GENOMIC DNA]</scope>
    <source>
        <tissue evidence="1">Muscle</tissue>
    </source>
</reference>
<dbReference type="EMBL" id="VSRR010045459">
    <property type="protein sequence ID" value="MPC77275.1"/>
    <property type="molecule type" value="Genomic_DNA"/>
</dbReference>
<dbReference type="Proteomes" id="UP000324222">
    <property type="component" value="Unassembled WGS sequence"/>
</dbReference>
<proteinExistence type="predicted"/>